<keyword evidence="2" id="KW-0812">Transmembrane</keyword>
<gene>
    <name evidence="6" type="ORF">SAMN04488543_0499</name>
</gene>
<protein>
    <recommendedName>
        <fullName evidence="8">Neutral zinc metallopeptidase</fullName>
    </recommendedName>
</protein>
<dbReference type="Pfam" id="PF04228">
    <property type="entry name" value="Zn_peptidase"/>
    <property type="match status" value="1"/>
</dbReference>
<feature type="region of interest" description="Disordered" evidence="5">
    <location>
        <begin position="1"/>
        <end position="69"/>
    </location>
</feature>
<dbReference type="InterPro" id="IPR007343">
    <property type="entry name" value="Uncharacterised_pept_Zn_put"/>
</dbReference>
<dbReference type="OrthoDB" id="9774900at2"/>
<dbReference type="PANTHER" id="PTHR30168">
    <property type="entry name" value="PUTATIVE MEMBRANE PROTEIN YPFJ"/>
    <property type="match status" value="1"/>
</dbReference>
<evidence type="ECO:0000256" key="5">
    <source>
        <dbReference type="SAM" id="MobiDB-lite"/>
    </source>
</evidence>
<dbReference type="EMBL" id="LT629749">
    <property type="protein sequence ID" value="SDR79677.1"/>
    <property type="molecule type" value="Genomic_DNA"/>
</dbReference>
<organism evidence="6 7">
    <name type="scientific">Friedmanniella luteola</name>
    <dbReference type="NCBI Taxonomy" id="546871"/>
    <lineage>
        <taxon>Bacteria</taxon>
        <taxon>Bacillati</taxon>
        <taxon>Actinomycetota</taxon>
        <taxon>Actinomycetes</taxon>
        <taxon>Propionibacteriales</taxon>
        <taxon>Nocardioidaceae</taxon>
        <taxon>Friedmanniella</taxon>
    </lineage>
</organism>
<dbReference type="Proteomes" id="UP000199092">
    <property type="component" value="Chromosome I"/>
</dbReference>
<feature type="compositionally biased region" description="Pro residues" evidence="5">
    <location>
        <begin position="111"/>
        <end position="122"/>
    </location>
</feature>
<evidence type="ECO:0000313" key="7">
    <source>
        <dbReference type="Proteomes" id="UP000199092"/>
    </source>
</evidence>
<name>A0A1H1LZ39_9ACTN</name>
<evidence type="ECO:0000313" key="6">
    <source>
        <dbReference type="EMBL" id="SDR79677.1"/>
    </source>
</evidence>
<reference evidence="6 7" key="1">
    <citation type="submission" date="2016-10" db="EMBL/GenBank/DDBJ databases">
        <authorList>
            <person name="de Groot N.N."/>
        </authorList>
    </citation>
    <scope>NUCLEOTIDE SEQUENCE [LARGE SCALE GENOMIC DNA]</scope>
    <source>
        <strain evidence="6 7">DSM 21741</strain>
    </source>
</reference>
<evidence type="ECO:0000256" key="4">
    <source>
        <dbReference type="ARBA" id="ARBA00023136"/>
    </source>
</evidence>
<feature type="region of interest" description="Disordered" evidence="5">
    <location>
        <begin position="101"/>
        <end position="124"/>
    </location>
</feature>
<keyword evidence="7" id="KW-1185">Reference proteome</keyword>
<feature type="compositionally biased region" description="Pro residues" evidence="5">
    <location>
        <begin position="1"/>
        <end position="13"/>
    </location>
</feature>
<evidence type="ECO:0008006" key="8">
    <source>
        <dbReference type="Google" id="ProtNLM"/>
    </source>
</evidence>
<feature type="compositionally biased region" description="Low complexity" evidence="5">
    <location>
        <begin position="14"/>
        <end position="24"/>
    </location>
</feature>
<dbReference type="STRING" id="546871.SAMN04488543_0499"/>
<dbReference type="RefSeq" id="WP_091409715.1">
    <property type="nucleotide sequence ID" value="NZ_LT629749.1"/>
</dbReference>
<dbReference type="AlphaFoldDB" id="A0A1H1LZ39"/>
<dbReference type="PANTHER" id="PTHR30168:SF0">
    <property type="entry name" value="INNER MEMBRANE PROTEIN"/>
    <property type="match status" value="1"/>
</dbReference>
<proteinExistence type="predicted"/>
<evidence type="ECO:0000256" key="2">
    <source>
        <dbReference type="ARBA" id="ARBA00022692"/>
    </source>
</evidence>
<accession>A0A1H1LZ39</accession>
<sequence>MSQRPWGPPPPGNAPGRAPAGRNPYGYNPYGQAPQGWGGQRGPATNPYGRPGLQPYGQPPRGPAPRGRSPIRALLMTGVVLGLLMVAALAVSNVADGGTSDTAYQNDNYQVPPPDTSPPALPQPETYDEAEQLLVANPFYRQATPTPVRCDADPIDVGDASDSELEEHFSGLMECLVRVWQPPVEGARFQIVRPTVTVYGEEITTRCGKSGVNAFYCGADQQVYYSNLLDDAVPVVATDKWGADVVMAHEFGHALQARTAILISSQALGQQAGDESTELGLSRRLEVQADCLSGMFLRSVSGSLRIEQSDVRGILDVYRAVGDDSVSGDADIVGNHGLARSREYWGQTGLNSGDVSACNTYTAKSNLVR</sequence>
<comment type="subcellular location">
    <subcellularLocation>
        <location evidence="1">Membrane</location>
        <topology evidence="1">Single-pass membrane protein</topology>
    </subcellularLocation>
</comment>
<evidence type="ECO:0000256" key="3">
    <source>
        <dbReference type="ARBA" id="ARBA00022989"/>
    </source>
</evidence>
<keyword evidence="3" id="KW-1133">Transmembrane helix</keyword>
<dbReference type="GO" id="GO:0016020">
    <property type="term" value="C:membrane"/>
    <property type="evidence" value="ECO:0007669"/>
    <property type="project" value="UniProtKB-SubCell"/>
</dbReference>
<keyword evidence="4" id="KW-0472">Membrane</keyword>
<evidence type="ECO:0000256" key="1">
    <source>
        <dbReference type="ARBA" id="ARBA00004167"/>
    </source>
</evidence>